<evidence type="ECO:0000313" key="1">
    <source>
        <dbReference type="EMBL" id="EFB61572.1"/>
    </source>
</evidence>
<organism evidence="1 2">
    <name type="scientific">Lactobacillus gasseri 224-1</name>
    <dbReference type="NCBI Taxonomy" id="679196"/>
    <lineage>
        <taxon>Bacteria</taxon>
        <taxon>Bacillati</taxon>
        <taxon>Bacillota</taxon>
        <taxon>Bacilli</taxon>
        <taxon>Lactobacillales</taxon>
        <taxon>Lactobacillaceae</taxon>
        <taxon>Lactobacillus</taxon>
    </lineage>
</organism>
<comment type="caution">
    <text evidence="1">The sequence shown here is derived from an EMBL/GenBank/DDBJ whole genome shotgun (WGS) entry which is preliminary data.</text>
</comment>
<protein>
    <submittedName>
        <fullName evidence="1">Uncharacterized protein</fullName>
    </submittedName>
</protein>
<evidence type="ECO:0000313" key="2">
    <source>
        <dbReference type="Proteomes" id="UP000003684"/>
    </source>
</evidence>
<proteinExistence type="predicted"/>
<dbReference type="EMBL" id="ADFT01000035">
    <property type="protein sequence ID" value="EFB61572.1"/>
    <property type="molecule type" value="Genomic_DNA"/>
</dbReference>
<dbReference type="Proteomes" id="UP000003684">
    <property type="component" value="Unassembled WGS sequence"/>
</dbReference>
<sequence>MNKVQNSDGSYDVTYSLNKSATINQTLSIGFLNEAQAKAMPYNAGTELKIFKSFIMKIHNRLKL</sequence>
<dbReference type="AlphaFoldDB" id="D1YLL4"/>
<gene>
    <name evidence="1" type="ORF">HMPREF9209_2233</name>
</gene>
<accession>D1YLL4</accession>
<name>D1YLL4_LACGS</name>
<reference evidence="1 2" key="1">
    <citation type="submission" date="2009-12" db="EMBL/GenBank/DDBJ databases">
        <title>Genome Sequence of Lactobacillus gasseri 224-1.</title>
        <authorList>
            <person name="Durkin A.S."/>
            <person name="Madupu R."/>
            <person name="Torralba M."/>
            <person name="Methe B."/>
            <person name="Sutton G."/>
            <person name="Strausberg R.L."/>
            <person name="Nelson K.E."/>
        </authorList>
    </citation>
    <scope>NUCLEOTIDE SEQUENCE [LARGE SCALE GENOMIC DNA]</scope>
    <source>
        <strain evidence="1 2">224-1</strain>
    </source>
</reference>